<accession>F4WCK2</accession>
<organism evidence="3">
    <name type="scientific">Acromyrmex echinatior</name>
    <name type="common">Panamanian leafcutter ant</name>
    <name type="synonym">Acromyrmex octospinosus echinatior</name>
    <dbReference type="NCBI Taxonomy" id="103372"/>
    <lineage>
        <taxon>Eukaryota</taxon>
        <taxon>Metazoa</taxon>
        <taxon>Ecdysozoa</taxon>
        <taxon>Arthropoda</taxon>
        <taxon>Hexapoda</taxon>
        <taxon>Insecta</taxon>
        <taxon>Pterygota</taxon>
        <taxon>Neoptera</taxon>
        <taxon>Endopterygota</taxon>
        <taxon>Hymenoptera</taxon>
        <taxon>Apocrita</taxon>
        <taxon>Aculeata</taxon>
        <taxon>Formicoidea</taxon>
        <taxon>Formicidae</taxon>
        <taxon>Myrmicinae</taxon>
        <taxon>Acromyrmex</taxon>
    </lineage>
</organism>
<dbReference type="InParanoid" id="F4WCK2"/>
<dbReference type="EMBL" id="GL888070">
    <property type="protein sequence ID" value="EGI68182.1"/>
    <property type="molecule type" value="Genomic_DNA"/>
</dbReference>
<proteinExistence type="predicted"/>
<protein>
    <submittedName>
        <fullName evidence="2">Uncharacterized protein</fullName>
    </submittedName>
</protein>
<evidence type="ECO:0000256" key="1">
    <source>
        <dbReference type="SAM" id="MobiDB-lite"/>
    </source>
</evidence>
<gene>
    <name evidence="2" type="ORF">G5I_03278</name>
</gene>
<evidence type="ECO:0000313" key="2">
    <source>
        <dbReference type="EMBL" id="EGI68182.1"/>
    </source>
</evidence>
<name>F4WCK2_ACREC</name>
<sequence>MIHPSFSDALPAPRLTKFTKRWASSGDGGAGGSKFDNHSNDSCCVDSAHSDQLLRRARARTCNVGIFLETRPRMRAPTCGAFPSSGRCPELEAKLDGNASAERREEREREDGE</sequence>
<dbReference type="AlphaFoldDB" id="F4WCK2"/>
<feature type="region of interest" description="Disordered" evidence="1">
    <location>
        <begin position="90"/>
        <end position="113"/>
    </location>
</feature>
<reference evidence="2" key="1">
    <citation type="submission" date="2011-02" db="EMBL/GenBank/DDBJ databases">
        <title>The genome of the leaf-cutting ant Acromyrmex echinatior suggests key adaptations to social evolution and fungus farming.</title>
        <authorList>
            <person name="Nygaard S."/>
            <person name="Zhang G."/>
        </authorList>
    </citation>
    <scope>NUCLEOTIDE SEQUENCE</scope>
</reference>
<evidence type="ECO:0000313" key="3">
    <source>
        <dbReference type="Proteomes" id="UP000007755"/>
    </source>
</evidence>
<keyword evidence="3" id="KW-1185">Reference proteome</keyword>
<dbReference type="Proteomes" id="UP000007755">
    <property type="component" value="Unassembled WGS sequence"/>
</dbReference>